<dbReference type="PROSITE" id="PS51197">
    <property type="entry name" value="HTH_RRF2_2"/>
    <property type="match status" value="1"/>
</dbReference>
<dbReference type="GO" id="GO:0003700">
    <property type="term" value="F:DNA-binding transcription factor activity"/>
    <property type="evidence" value="ECO:0007669"/>
    <property type="project" value="TreeGrafter"/>
</dbReference>
<dbReference type="RefSeq" id="WP_176160214.1">
    <property type="nucleotide sequence ID" value="NZ_CP054929.1"/>
</dbReference>
<name>A0A7H8N1Y3_9ACTN</name>
<gene>
    <name evidence="1" type="ORF">HUT08_01980</name>
</gene>
<dbReference type="Pfam" id="PF02082">
    <property type="entry name" value="Rrf2"/>
    <property type="match status" value="1"/>
</dbReference>
<dbReference type="AlphaFoldDB" id="A0A7H8N1Y3"/>
<organism evidence="1 2">
    <name type="scientific">Streptomyces buecherae</name>
    <dbReference type="NCBI Taxonomy" id="2763006"/>
    <lineage>
        <taxon>Bacteria</taxon>
        <taxon>Bacillati</taxon>
        <taxon>Actinomycetota</taxon>
        <taxon>Actinomycetes</taxon>
        <taxon>Kitasatosporales</taxon>
        <taxon>Streptomycetaceae</taxon>
        <taxon>Streptomyces</taxon>
    </lineage>
</organism>
<dbReference type="InterPro" id="IPR036390">
    <property type="entry name" value="WH_DNA-bd_sf"/>
</dbReference>
<protein>
    <submittedName>
        <fullName evidence="1">Rrf2 family transcriptional regulator</fullName>
    </submittedName>
</protein>
<dbReference type="SUPFAM" id="SSF46785">
    <property type="entry name" value="Winged helix' DNA-binding domain"/>
    <property type="match status" value="1"/>
</dbReference>
<dbReference type="InterPro" id="IPR030489">
    <property type="entry name" value="TR_Rrf2-type_CS"/>
</dbReference>
<accession>A0A7H8N1Y3</accession>
<reference evidence="1 2" key="1">
    <citation type="submission" date="2020-06" db="EMBL/GenBank/DDBJ databases">
        <title>Genome mining for natural products.</title>
        <authorList>
            <person name="Zhang B."/>
            <person name="Shi J."/>
            <person name="Ge H."/>
        </authorList>
    </citation>
    <scope>NUCLEOTIDE SEQUENCE [LARGE SCALE GENOMIC DNA]</scope>
    <source>
        <strain evidence="1 2">NA00687</strain>
    </source>
</reference>
<dbReference type="InterPro" id="IPR000944">
    <property type="entry name" value="Tscrpt_reg_Rrf2"/>
</dbReference>
<dbReference type="Proteomes" id="UP000509303">
    <property type="component" value="Chromosome"/>
</dbReference>
<dbReference type="PROSITE" id="PS01332">
    <property type="entry name" value="HTH_RRF2_1"/>
    <property type="match status" value="1"/>
</dbReference>
<dbReference type="EMBL" id="CP054929">
    <property type="protein sequence ID" value="QKW48517.1"/>
    <property type="molecule type" value="Genomic_DNA"/>
</dbReference>
<sequence length="162" mass="17392">MQLAKGVEWGLHCCLALAWLGDAEPVPTAKLAAVFDLPPPYLNKRLQALVRAGILSSSPGVRGGFRLARAPERITLMDVVVAIEGPDDPFRCTEIRQHGAGADAEPGEFAQPCGIATAMRRAELAWRRELAAQSLADLMAATPPASADRVRRYYARLSATAT</sequence>
<evidence type="ECO:0000313" key="2">
    <source>
        <dbReference type="Proteomes" id="UP000509303"/>
    </source>
</evidence>
<proteinExistence type="predicted"/>
<dbReference type="InterPro" id="IPR036388">
    <property type="entry name" value="WH-like_DNA-bd_sf"/>
</dbReference>
<keyword evidence="2" id="KW-1185">Reference proteome</keyword>
<evidence type="ECO:0000313" key="1">
    <source>
        <dbReference type="EMBL" id="QKW48517.1"/>
    </source>
</evidence>
<dbReference type="NCBIfam" id="TIGR00738">
    <property type="entry name" value="rrf2_super"/>
    <property type="match status" value="1"/>
</dbReference>
<dbReference type="PANTHER" id="PTHR33221">
    <property type="entry name" value="WINGED HELIX-TURN-HELIX TRANSCRIPTIONAL REGULATOR, RRF2 FAMILY"/>
    <property type="match status" value="1"/>
</dbReference>
<dbReference type="PANTHER" id="PTHR33221:SF13">
    <property type="entry name" value="TRANSCRIPTIONAL REGULATOR-RELATED"/>
    <property type="match status" value="1"/>
</dbReference>
<dbReference type="Gene3D" id="1.10.10.10">
    <property type="entry name" value="Winged helix-like DNA-binding domain superfamily/Winged helix DNA-binding domain"/>
    <property type="match status" value="1"/>
</dbReference>
<dbReference type="GO" id="GO:0005829">
    <property type="term" value="C:cytosol"/>
    <property type="evidence" value="ECO:0007669"/>
    <property type="project" value="TreeGrafter"/>
</dbReference>